<reference evidence="2 3" key="1">
    <citation type="submission" date="2024-02" db="EMBL/GenBank/DDBJ databases">
        <authorList>
            <person name="Chen Y."/>
            <person name="Shah S."/>
            <person name="Dougan E. K."/>
            <person name="Thang M."/>
            <person name="Chan C."/>
        </authorList>
    </citation>
    <scope>NUCLEOTIDE SEQUENCE [LARGE SCALE GENOMIC DNA]</scope>
</reference>
<feature type="domain" description="Methyltransferase type 11" evidence="1">
    <location>
        <begin position="22"/>
        <end position="121"/>
    </location>
</feature>
<evidence type="ECO:0000259" key="1">
    <source>
        <dbReference type="Pfam" id="PF08241"/>
    </source>
</evidence>
<name>A0ABP0M3N0_9DINO</name>
<dbReference type="EMBL" id="CAXAMN010015002">
    <property type="protein sequence ID" value="CAK9044799.1"/>
    <property type="molecule type" value="Genomic_DNA"/>
</dbReference>
<accession>A0ABP0M3N0</accession>
<dbReference type="Gene3D" id="3.40.50.150">
    <property type="entry name" value="Vaccinia Virus protein VP39"/>
    <property type="match status" value="1"/>
</dbReference>
<evidence type="ECO:0000313" key="2">
    <source>
        <dbReference type="EMBL" id="CAK9044799.1"/>
    </source>
</evidence>
<dbReference type="Pfam" id="PF08241">
    <property type="entry name" value="Methyltransf_11"/>
    <property type="match status" value="1"/>
</dbReference>
<comment type="caution">
    <text evidence="2">The sequence shown here is derived from an EMBL/GenBank/DDBJ whole genome shotgun (WGS) entry which is preliminary data.</text>
</comment>
<dbReference type="Proteomes" id="UP001642484">
    <property type="component" value="Unassembled WGS sequence"/>
</dbReference>
<protein>
    <recommendedName>
        <fullName evidence="1">Methyltransferase type 11 domain-containing protein</fullName>
    </recommendedName>
</protein>
<gene>
    <name evidence="2" type="ORF">CCMP2556_LOCUS23519</name>
</gene>
<dbReference type="InterPro" id="IPR013216">
    <property type="entry name" value="Methyltransf_11"/>
</dbReference>
<dbReference type="CDD" id="cd02440">
    <property type="entry name" value="AdoMet_MTases"/>
    <property type="match status" value="1"/>
</dbReference>
<organism evidence="2 3">
    <name type="scientific">Durusdinium trenchii</name>
    <dbReference type="NCBI Taxonomy" id="1381693"/>
    <lineage>
        <taxon>Eukaryota</taxon>
        <taxon>Sar</taxon>
        <taxon>Alveolata</taxon>
        <taxon>Dinophyceae</taxon>
        <taxon>Suessiales</taxon>
        <taxon>Symbiodiniaceae</taxon>
        <taxon>Durusdinium</taxon>
    </lineage>
</organism>
<keyword evidence="3" id="KW-1185">Reference proteome</keyword>
<proteinExistence type="predicted"/>
<sequence>MALCRCERSAGQQLSPTRSSVCGLGGGLLPHVLSSWGIQVLALERSGEVLDLARRFFGLAPAVTPLEIQKISVEDFEPRHSAFDACVLDIFEGHTEAVPAFTRSKDFLSSLKRALRPGGRVLQNAIDAVEGPWRLSTRPQPSRSRHGEAVRCTARVRHGAPAGPLRPVTYQRRNEDLQLLKEAYREARSVPFLRPLKHQRQVDALAAEIRQLKATEWAVVAKVQELQRLKSQLSSDDPRTDAAFFARQKQEAEDAQKQKQADLTHQRAELKVLIRDAWQSGDLLRLALGTGPTFHYEPLSCELTRRSVSRTGSRRVETEDPSEEVWFKPPPRLNSKDCGFGAGEEPNPPVYITEKWDGTTMQATAQHIFKRIDLWGCANWRRAPRAPRAPRTCADGDGAWRGLDFLEADQRLLEVGRLRVWVRVDSDSSLIAEHPVASVDWFRGFLRSMSGLVHGADPTDAVHTDINANFKHLPGSFVQGKPLAGIKTWYFLLSVVFDFSRSGSHGVGRFLPFDETIELAKRFDLNVVIDQWLCEAQEANIWEYADIGILLSNVLLSIGRSSLRRTSGRVLKGADMCVRRFLLRMSYYAVELWADLEKASKRHYATAPAMLEGFVVREAGAGGRIAKARVEQLEAAAAVTAAAVQADPKPKMRSKTKAEAKARCWKKWCCCLLKLL</sequence>
<evidence type="ECO:0000313" key="3">
    <source>
        <dbReference type="Proteomes" id="UP001642484"/>
    </source>
</evidence>
<dbReference type="InterPro" id="IPR029063">
    <property type="entry name" value="SAM-dependent_MTases_sf"/>
</dbReference>
<dbReference type="SUPFAM" id="SSF53335">
    <property type="entry name" value="S-adenosyl-L-methionine-dependent methyltransferases"/>
    <property type="match status" value="1"/>
</dbReference>